<dbReference type="EMBL" id="PQVW01000004">
    <property type="protein sequence ID" value="POZ24030.1"/>
    <property type="molecule type" value="Genomic_DNA"/>
</dbReference>
<dbReference type="Pfam" id="PF02413">
    <property type="entry name" value="Caudo_TAP"/>
    <property type="match status" value="1"/>
</dbReference>
<evidence type="ECO:0000313" key="2">
    <source>
        <dbReference type="Proteomes" id="UP000237025"/>
    </source>
</evidence>
<sequence length="133" mass="15040">MNYTDVKSPEWSNEEQSLITCQVKFESFDDYLPFTASPDDDTEWGPQIFEECQAGEWGDIADYIEPAIDHVSETGAQKRALLREAGEIIFPLTLAVKHGMATKEEIASLDAWEKYSVLVSRVNPGDNWPLKPE</sequence>
<dbReference type="InterPro" id="IPR003458">
    <property type="entry name" value="Phage_T4_Gp38_tail_assem"/>
</dbReference>
<organism evidence="1 2">
    <name type="scientific">Lelliottia aquatilis</name>
    <dbReference type="NCBI Taxonomy" id="2080838"/>
    <lineage>
        <taxon>Bacteria</taxon>
        <taxon>Pseudomonadati</taxon>
        <taxon>Pseudomonadota</taxon>
        <taxon>Gammaproteobacteria</taxon>
        <taxon>Enterobacterales</taxon>
        <taxon>Enterobacteriaceae</taxon>
        <taxon>Lelliottia</taxon>
    </lineage>
</organism>
<evidence type="ECO:0000313" key="1">
    <source>
        <dbReference type="EMBL" id="POZ24030.1"/>
    </source>
</evidence>
<protein>
    <recommendedName>
        <fullName evidence="3">Tail fiber assembly protein</fullName>
    </recommendedName>
</protein>
<dbReference type="RefSeq" id="WP_103947619.1">
    <property type="nucleotide sequence ID" value="NZ_PQVR01000012.1"/>
</dbReference>
<keyword evidence="2" id="KW-1185">Reference proteome</keyword>
<reference evidence="1 2" key="1">
    <citation type="submission" date="2018-02" db="EMBL/GenBank/DDBJ databases">
        <title>Lelliotia aquatilis sp. nov., isolated from drinking water.</title>
        <authorList>
            <person name="Kaempfer P."/>
            <person name="Glaeser S."/>
            <person name="Exner M."/>
            <person name="Doijad S."/>
            <person name="Chakraborty T."/>
        </authorList>
    </citation>
    <scope>NUCLEOTIDE SEQUENCE [LARGE SCALE GENOMIC DNA]</scope>
    <source>
        <strain evidence="1 2">6331-17</strain>
    </source>
</reference>
<dbReference type="Proteomes" id="UP000237025">
    <property type="component" value="Unassembled WGS sequence"/>
</dbReference>
<name>A0ABX5A2W8_9ENTR</name>
<accession>A0ABX5A2W8</accession>
<gene>
    <name evidence="1" type="ORF">C3712_07380</name>
</gene>
<evidence type="ECO:0008006" key="3">
    <source>
        <dbReference type="Google" id="ProtNLM"/>
    </source>
</evidence>
<comment type="caution">
    <text evidence="1">The sequence shown here is derived from an EMBL/GenBank/DDBJ whole genome shotgun (WGS) entry which is preliminary data.</text>
</comment>
<proteinExistence type="predicted"/>